<proteinExistence type="predicted"/>
<dbReference type="PANTHER" id="PTHR43685:SF11">
    <property type="entry name" value="GLYCOSYLTRANSFERASE TAGX-RELATED"/>
    <property type="match status" value="1"/>
</dbReference>
<dbReference type="SUPFAM" id="SSF53448">
    <property type="entry name" value="Nucleotide-diphospho-sugar transferases"/>
    <property type="match status" value="1"/>
</dbReference>
<dbReference type="CDD" id="cd00761">
    <property type="entry name" value="Glyco_tranf_GTA_type"/>
    <property type="match status" value="1"/>
</dbReference>
<accession>A0ABN6SGB6</accession>
<organism evidence="2 3">
    <name type="scientific">Bombiscardovia apis</name>
    <dbReference type="NCBI Taxonomy" id="2932182"/>
    <lineage>
        <taxon>Bacteria</taxon>
        <taxon>Bacillati</taxon>
        <taxon>Actinomycetota</taxon>
        <taxon>Actinomycetes</taxon>
        <taxon>Bifidobacteriales</taxon>
        <taxon>Bifidobacteriaceae</taxon>
        <taxon>Bombiscardovia</taxon>
    </lineage>
</organism>
<evidence type="ECO:0000259" key="1">
    <source>
        <dbReference type="Pfam" id="PF00535"/>
    </source>
</evidence>
<name>A0ABN6SGB6_9BIFI</name>
<gene>
    <name evidence="2" type="ORF">KIMH_03980</name>
</gene>
<dbReference type="InterPro" id="IPR001173">
    <property type="entry name" value="Glyco_trans_2-like"/>
</dbReference>
<dbReference type="RefSeq" id="WP_317643298.1">
    <property type="nucleotide sequence ID" value="NZ_AP026800.1"/>
</dbReference>
<dbReference type="EMBL" id="AP026800">
    <property type="protein sequence ID" value="BDR54287.1"/>
    <property type="molecule type" value="Genomic_DNA"/>
</dbReference>
<feature type="domain" description="Glycosyltransferase 2-like" evidence="1">
    <location>
        <begin position="12"/>
        <end position="141"/>
    </location>
</feature>
<dbReference type="InterPro" id="IPR050834">
    <property type="entry name" value="Glycosyltransf_2"/>
</dbReference>
<keyword evidence="3" id="KW-1185">Reference proteome</keyword>
<evidence type="ECO:0000313" key="3">
    <source>
        <dbReference type="Proteomes" id="UP001321748"/>
    </source>
</evidence>
<sequence>MTTSTSQPVLTVSVAAYNVEGTIKQALDSVVKADEGQDIEILVIDDGGSDQTLAIAQDYERRFPGQVRAIHKPNAGYGSVINTAIQEGRGRYFRQLDGDDWYCSEHLAQFVAQLKRTQADCVVTARLNINERTGSSELVDCLPAEISGYHQLDDVSFTRAVGMHEITYRTELLQRAGIRLDERCLYTDIELAYLPLASVQTVELLHLPIYCHRVGVNGQSISPAGVRAHYREHEFVFWRMLATYRSMPGGEADGRRKLFAQRLADEICGHFHWFCYLTPNRAHRSELQAFNRRLEAECPELLAQAQALSDRIYWLRRSHFALYGLFCRLEAYKQKG</sequence>
<dbReference type="Pfam" id="PF00535">
    <property type="entry name" value="Glycos_transf_2"/>
    <property type="match status" value="1"/>
</dbReference>
<protein>
    <recommendedName>
        <fullName evidence="1">Glycosyltransferase 2-like domain-containing protein</fullName>
    </recommendedName>
</protein>
<dbReference type="Proteomes" id="UP001321748">
    <property type="component" value="Chromosome"/>
</dbReference>
<reference evidence="2 3" key="1">
    <citation type="journal article" date="2023" name="Microbiol. Spectr.">
        <title>Symbiosis of Carpenter Bees with Uncharacterized Lactic Acid Bacteria Showing NAD Auxotrophy.</title>
        <authorList>
            <person name="Kawasaki S."/>
            <person name="Ozawa K."/>
            <person name="Mori T."/>
            <person name="Yamamoto A."/>
            <person name="Ito M."/>
            <person name="Ohkuma M."/>
            <person name="Sakamoto M."/>
            <person name="Matsutani M."/>
        </authorList>
    </citation>
    <scope>NUCLEOTIDE SEQUENCE [LARGE SCALE GENOMIC DNA]</scope>
    <source>
        <strain evidence="2 3">KimH</strain>
    </source>
</reference>
<evidence type="ECO:0000313" key="2">
    <source>
        <dbReference type="EMBL" id="BDR54287.1"/>
    </source>
</evidence>
<dbReference type="InterPro" id="IPR029044">
    <property type="entry name" value="Nucleotide-diphossugar_trans"/>
</dbReference>
<dbReference type="Gene3D" id="3.90.550.10">
    <property type="entry name" value="Spore Coat Polysaccharide Biosynthesis Protein SpsA, Chain A"/>
    <property type="match status" value="1"/>
</dbReference>
<dbReference type="PANTHER" id="PTHR43685">
    <property type="entry name" value="GLYCOSYLTRANSFERASE"/>
    <property type="match status" value="1"/>
</dbReference>